<dbReference type="SMART" id="SM01007">
    <property type="entry name" value="Aldolase_II"/>
    <property type="match status" value="1"/>
</dbReference>
<dbReference type="EMBL" id="NCTK01000001">
    <property type="protein sequence ID" value="OYQ12565.1"/>
    <property type="molecule type" value="Genomic_DNA"/>
</dbReference>
<dbReference type="Pfam" id="PF00596">
    <property type="entry name" value="Aldolase_II"/>
    <property type="match status" value="1"/>
</dbReference>
<name>A0AAP7ZL24_RALSL</name>
<feature type="domain" description="Class II aldolase/adducin N-terminal" evidence="2">
    <location>
        <begin position="25"/>
        <end position="221"/>
    </location>
</feature>
<dbReference type="SUPFAM" id="SSF53639">
    <property type="entry name" value="AraD/HMP-PK domain-like"/>
    <property type="match status" value="1"/>
</dbReference>
<comment type="similarity">
    <text evidence="1">Belongs to the aldolase class II family.</text>
</comment>
<sequence length="272" mass="29187">MSFALRPGAVLSGGQISEAERAVRVDLAAAYRLAALNGWDDLMYTHLSATVPGEPDHVLINAFGLAFDEITASNLVKINRAGQRVQPVGDWPDPAARPSVNVTGFALHATVHAARPDALCVVHLHNTAGIAVSAQRHGLLPLSQHALLPLSQHALRFHRRLAYHDYEGLAFTPEEGARLTASLGGHRAMLRRNHGTLTVGRTVAEAHVLMATLIKACEIQIHALTAGAVVTPALPAADRAAEQLEDGGAVEGVLEWPALLRKLDRMDHSYRD</sequence>
<evidence type="ECO:0000313" key="4">
    <source>
        <dbReference type="Proteomes" id="UP000216164"/>
    </source>
</evidence>
<dbReference type="GO" id="GO:0051015">
    <property type="term" value="F:actin filament binding"/>
    <property type="evidence" value="ECO:0007669"/>
    <property type="project" value="TreeGrafter"/>
</dbReference>
<dbReference type="NCBIfam" id="NF005451">
    <property type="entry name" value="PRK07044.1"/>
    <property type="match status" value="1"/>
</dbReference>
<dbReference type="PANTHER" id="PTHR10672">
    <property type="entry name" value="ADDUCIN"/>
    <property type="match status" value="1"/>
</dbReference>
<evidence type="ECO:0000256" key="1">
    <source>
        <dbReference type="ARBA" id="ARBA00037961"/>
    </source>
</evidence>
<dbReference type="Gene3D" id="3.40.225.10">
    <property type="entry name" value="Class II aldolase/adducin N-terminal domain"/>
    <property type="match status" value="1"/>
</dbReference>
<evidence type="ECO:0000313" key="3">
    <source>
        <dbReference type="EMBL" id="OYQ12565.1"/>
    </source>
</evidence>
<dbReference type="InterPro" id="IPR001303">
    <property type="entry name" value="Aldolase_II/adducin_N"/>
</dbReference>
<organism evidence="3 4">
    <name type="scientific">Ralstonia solanacearum K60</name>
    <dbReference type="NCBI Taxonomy" id="1091042"/>
    <lineage>
        <taxon>Bacteria</taxon>
        <taxon>Pseudomonadati</taxon>
        <taxon>Pseudomonadota</taxon>
        <taxon>Betaproteobacteria</taxon>
        <taxon>Burkholderiales</taxon>
        <taxon>Burkholderiaceae</taxon>
        <taxon>Ralstonia</taxon>
        <taxon>Ralstonia solanacearum species complex</taxon>
    </lineage>
</organism>
<dbReference type="InterPro" id="IPR036409">
    <property type="entry name" value="Aldolase_II/adducin_N_sf"/>
</dbReference>
<comment type="caution">
    <text evidence="3">The sequence shown here is derived from an EMBL/GenBank/DDBJ whole genome shotgun (WGS) entry which is preliminary data.</text>
</comment>
<gene>
    <name evidence="3" type="ORF">B7R77_04390</name>
</gene>
<dbReference type="RefSeq" id="WP_003269039.1">
    <property type="nucleotide sequence ID" value="NZ_NCTK01000001.1"/>
</dbReference>
<evidence type="ECO:0000259" key="2">
    <source>
        <dbReference type="SMART" id="SM01007"/>
    </source>
</evidence>
<proteinExistence type="inferred from homology"/>
<protein>
    <submittedName>
        <fullName evidence="3">Class II aldolase</fullName>
    </submittedName>
</protein>
<dbReference type="GO" id="GO:0005856">
    <property type="term" value="C:cytoskeleton"/>
    <property type="evidence" value="ECO:0007669"/>
    <property type="project" value="TreeGrafter"/>
</dbReference>
<accession>A0AAP7ZL24</accession>
<dbReference type="AlphaFoldDB" id="A0AAP7ZL24"/>
<reference evidence="3 4" key="1">
    <citation type="submission" date="2017-04" db="EMBL/GenBank/DDBJ databases">
        <title>Genome Announcement: Closed genomes of Ralstonia solanacearum strains K60, UW551, and UW700.</title>
        <authorList>
            <person name="Hayes M."/>
            <person name="Macintyre A.M."/>
            <person name="Allen C."/>
        </authorList>
    </citation>
    <scope>NUCLEOTIDE SEQUENCE [LARGE SCALE GENOMIC DNA]</scope>
    <source>
        <strain evidence="3 4">UW25</strain>
    </source>
</reference>
<dbReference type="PANTHER" id="PTHR10672:SF3">
    <property type="entry name" value="PROTEIN HU-LI TAI SHAO"/>
    <property type="match status" value="1"/>
</dbReference>
<dbReference type="Proteomes" id="UP000216164">
    <property type="component" value="Unassembled WGS sequence"/>
</dbReference>
<dbReference type="InterPro" id="IPR051017">
    <property type="entry name" value="Aldolase-II_Adducin_sf"/>
</dbReference>